<organism evidence="2 3">
    <name type="scientific">Tigriopus californicus</name>
    <name type="common">Marine copepod</name>
    <dbReference type="NCBI Taxonomy" id="6832"/>
    <lineage>
        <taxon>Eukaryota</taxon>
        <taxon>Metazoa</taxon>
        <taxon>Ecdysozoa</taxon>
        <taxon>Arthropoda</taxon>
        <taxon>Crustacea</taxon>
        <taxon>Multicrustacea</taxon>
        <taxon>Hexanauplia</taxon>
        <taxon>Copepoda</taxon>
        <taxon>Harpacticoida</taxon>
        <taxon>Harpacticidae</taxon>
        <taxon>Tigriopus</taxon>
    </lineage>
</organism>
<comment type="caution">
    <text evidence="2">The sequence shown here is derived from an EMBL/GenBank/DDBJ whole genome shotgun (WGS) entry which is preliminary data.</text>
</comment>
<gene>
    <name evidence="2" type="ORF">TCAL_13627</name>
</gene>
<keyword evidence="1" id="KW-0732">Signal</keyword>
<keyword evidence="3" id="KW-1185">Reference proteome</keyword>
<name>A0A553P436_TIGCA</name>
<feature type="signal peptide" evidence="1">
    <location>
        <begin position="1"/>
        <end position="36"/>
    </location>
</feature>
<dbReference type="AlphaFoldDB" id="A0A553P436"/>
<proteinExistence type="predicted"/>
<accession>A0A553P436</accession>
<protein>
    <recommendedName>
        <fullName evidence="4">EF-hand domain-containing protein</fullName>
    </recommendedName>
</protein>
<dbReference type="InterPro" id="IPR018247">
    <property type="entry name" value="EF_Hand_1_Ca_BS"/>
</dbReference>
<sequence length="144" mass="15607">MHQRALSCSFHVDRLHMFALVMTTIVALIALDASEAGPVPGYGRFFHTSEDSRINRRGFKSSLLSTARGFGKRSGENTLPPMASATNNIDAPVKALGRGNVPTYHLAEEASANPRLLALLVNLLDVNGDGMISPSEVLREEIVY</sequence>
<dbReference type="EMBL" id="VCGU01000008">
    <property type="protein sequence ID" value="TRY72448.1"/>
    <property type="molecule type" value="Genomic_DNA"/>
</dbReference>
<dbReference type="PROSITE" id="PS00018">
    <property type="entry name" value="EF_HAND_1"/>
    <property type="match status" value="1"/>
</dbReference>
<evidence type="ECO:0000256" key="1">
    <source>
        <dbReference type="SAM" id="SignalP"/>
    </source>
</evidence>
<evidence type="ECO:0000313" key="2">
    <source>
        <dbReference type="EMBL" id="TRY72448.1"/>
    </source>
</evidence>
<evidence type="ECO:0000313" key="3">
    <source>
        <dbReference type="Proteomes" id="UP000318571"/>
    </source>
</evidence>
<evidence type="ECO:0008006" key="4">
    <source>
        <dbReference type="Google" id="ProtNLM"/>
    </source>
</evidence>
<dbReference type="Proteomes" id="UP000318571">
    <property type="component" value="Chromosome 7"/>
</dbReference>
<reference evidence="2 3" key="1">
    <citation type="journal article" date="2018" name="Nat. Ecol. Evol.">
        <title>Genomic signatures of mitonuclear coevolution across populations of Tigriopus californicus.</title>
        <authorList>
            <person name="Barreto F.S."/>
            <person name="Watson E.T."/>
            <person name="Lima T.G."/>
            <person name="Willett C.S."/>
            <person name="Edmands S."/>
            <person name="Li W."/>
            <person name="Burton R.S."/>
        </authorList>
    </citation>
    <scope>NUCLEOTIDE SEQUENCE [LARGE SCALE GENOMIC DNA]</scope>
    <source>
        <strain evidence="2 3">San Diego</strain>
    </source>
</reference>
<feature type="chain" id="PRO_5022136016" description="EF-hand domain-containing protein" evidence="1">
    <location>
        <begin position="37"/>
        <end position="144"/>
    </location>
</feature>